<proteinExistence type="predicted"/>
<evidence type="ECO:0000313" key="1">
    <source>
        <dbReference type="EMBL" id="KAE9395402.1"/>
    </source>
</evidence>
<organism evidence="1 2">
    <name type="scientific">Gymnopus androsaceus JB14</name>
    <dbReference type="NCBI Taxonomy" id="1447944"/>
    <lineage>
        <taxon>Eukaryota</taxon>
        <taxon>Fungi</taxon>
        <taxon>Dikarya</taxon>
        <taxon>Basidiomycota</taxon>
        <taxon>Agaricomycotina</taxon>
        <taxon>Agaricomycetes</taxon>
        <taxon>Agaricomycetidae</taxon>
        <taxon>Agaricales</taxon>
        <taxon>Marasmiineae</taxon>
        <taxon>Omphalotaceae</taxon>
        <taxon>Gymnopus</taxon>
    </lineage>
</organism>
<gene>
    <name evidence="1" type="ORF">BT96DRAFT_154488</name>
</gene>
<dbReference type="InterPro" id="IPR014752">
    <property type="entry name" value="Arrestin-like_C"/>
</dbReference>
<keyword evidence="2" id="KW-1185">Reference proteome</keyword>
<dbReference type="Proteomes" id="UP000799118">
    <property type="component" value="Unassembled WGS sequence"/>
</dbReference>
<dbReference type="Gene3D" id="2.60.40.640">
    <property type="match status" value="1"/>
</dbReference>
<dbReference type="SUPFAM" id="SSF81296">
    <property type="entry name" value="E set domains"/>
    <property type="match status" value="1"/>
</dbReference>
<dbReference type="InterPro" id="IPR014756">
    <property type="entry name" value="Ig_E-set"/>
</dbReference>
<evidence type="ECO:0000313" key="2">
    <source>
        <dbReference type="Proteomes" id="UP000799118"/>
    </source>
</evidence>
<dbReference type="OrthoDB" id="3262423at2759"/>
<accession>A0A6A4HAW8</accession>
<sequence length="319" mass="35554">MDPSLLRSNSKIRETLNILYAQLLSGNLSTSTWALERHKDKKPLLSLLALRRDHLDLQSRAIEESTYPPRYSTVFDNLPSTDTHYSFHLKNSKGKKWVYIHLRNSGKNRPSGTPKNMPIFAEGPNRTLSGFVTIDLESPETIQSLTLAVRGRTITGANEGGMHLFLDHIVPLWSKDQGDPHAYAYRTGLDSSSPPRSPPGRSSKLFGTYSFPFSFYLPTAFDSGPWGAGALPESFHERSSGVRVQYELVLKIGRGKLRTDAKLQVPIFYCRKIAPSAASELRQAAYRDNTTPPGPDIDPYGWSTFSPVDCIGSLLNSRL</sequence>
<evidence type="ECO:0008006" key="3">
    <source>
        <dbReference type="Google" id="ProtNLM"/>
    </source>
</evidence>
<reference evidence="1" key="1">
    <citation type="journal article" date="2019" name="Environ. Microbiol.">
        <title>Fungal ecological strategies reflected in gene transcription - a case study of two litter decomposers.</title>
        <authorList>
            <person name="Barbi F."/>
            <person name="Kohler A."/>
            <person name="Barry K."/>
            <person name="Baskaran P."/>
            <person name="Daum C."/>
            <person name="Fauchery L."/>
            <person name="Ihrmark K."/>
            <person name="Kuo A."/>
            <person name="LaButti K."/>
            <person name="Lipzen A."/>
            <person name="Morin E."/>
            <person name="Grigoriev I.V."/>
            <person name="Henrissat B."/>
            <person name="Lindahl B."/>
            <person name="Martin F."/>
        </authorList>
    </citation>
    <scope>NUCLEOTIDE SEQUENCE</scope>
    <source>
        <strain evidence="1">JB14</strain>
    </source>
</reference>
<dbReference type="AlphaFoldDB" id="A0A6A4HAW8"/>
<protein>
    <recommendedName>
        <fullName evidence="3">Arrestin-like N-terminal domain-containing protein</fullName>
    </recommendedName>
</protein>
<name>A0A6A4HAW8_9AGAR</name>
<dbReference type="EMBL" id="ML769532">
    <property type="protein sequence ID" value="KAE9395402.1"/>
    <property type="molecule type" value="Genomic_DNA"/>
</dbReference>